<dbReference type="PANTHER" id="PTHR33711:SF7">
    <property type="entry name" value="INTRADIOL RING-CLEAVAGE DIOXYGENASES DOMAIN-CONTAINING PROTEIN-RELATED"/>
    <property type="match status" value="1"/>
</dbReference>
<proteinExistence type="inferred from homology"/>
<evidence type="ECO:0000256" key="4">
    <source>
        <dbReference type="ARBA" id="ARBA00022964"/>
    </source>
</evidence>
<keyword evidence="6" id="KW-0408">Iron</keyword>
<dbReference type="GO" id="GO:0009712">
    <property type="term" value="P:catechol-containing compound metabolic process"/>
    <property type="evidence" value="ECO:0007669"/>
    <property type="project" value="InterPro"/>
</dbReference>
<keyword evidence="5" id="KW-0560">Oxidoreductase</keyword>
<evidence type="ECO:0000256" key="3">
    <source>
        <dbReference type="ARBA" id="ARBA00022723"/>
    </source>
</evidence>
<organism evidence="9 10">
    <name type="scientific">Palleronia sediminis</name>
    <dbReference type="NCBI Taxonomy" id="2547833"/>
    <lineage>
        <taxon>Bacteria</taxon>
        <taxon>Pseudomonadati</taxon>
        <taxon>Pseudomonadota</taxon>
        <taxon>Alphaproteobacteria</taxon>
        <taxon>Rhodobacterales</taxon>
        <taxon>Roseobacteraceae</taxon>
        <taxon>Palleronia</taxon>
    </lineage>
</organism>
<dbReference type="PROSITE" id="PS00083">
    <property type="entry name" value="INTRADIOL_DIOXYGENAS"/>
    <property type="match status" value="1"/>
</dbReference>
<comment type="similarity">
    <text evidence="2">Belongs to the intradiol ring-cleavage dioxygenase family.</text>
</comment>
<dbReference type="GO" id="GO:0018576">
    <property type="term" value="F:catechol 1,2-dioxygenase activity"/>
    <property type="evidence" value="ECO:0007669"/>
    <property type="project" value="InterPro"/>
</dbReference>
<comment type="cofactor">
    <cofactor evidence="1">
        <name>Fe(3+)</name>
        <dbReference type="ChEBI" id="CHEBI:29034"/>
    </cofactor>
</comment>
<gene>
    <name evidence="9" type="ORF">E2L08_09810</name>
</gene>
<dbReference type="GO" id="GO:0008199">
    <property type="term" value="F:ferric iron binding"/>
    <property type="evidence" value="ECO:0007669"/>
    <property type="project" value="InterPro"/>
</dbReference>
<evidence type="ECO:0000313" key="10">
    <source>
        <dbReference type="Proteomes" id="UP000295701"/>
    </source>
</evidence>
<dbReference type="InterPro" id="IPR039390">
    <property type="entry name" value="1_2-HQD/HQD"/>
</dbReference>
<accession>A0A4R6A9F0</accession>
<evidence type="ECO:0000313" key="9">
    <source>
        <dbReference type="EMBL" id="TDL79314.1"/>
    </source>
</evidence>
<evidence type="ECO:0000256" key="7">
    <source>
        <dbReference type="SAM" id="MobiDB-lite"/>
    </source>
</evidence>
<dbReference type="InterPro" id="IPR000627">
    <property type="entry name" value="Intradiol_dOase_C"/>
</dbReference>
<evidence type="ECO:0000259" key="8">
    <source>
        <dbReference type="PROSITE" id="PS00083"/>
    </source>
</evidence>
<dbReference type="Pfam" id="PF00775">
    <property type="entry name" value="Dioxygenase_C"/>
    <property type="match status" value="1"/>
</dbReference>
<dbReference type="InterPro" id="IPR007535">
    <property type="entry name" value="Catechol_dOase_N"/>
</dbReference>
<dbReference type="InterPro" id="IPR050770">
    <property type="entry name" value="Intradiol_RC_Dioxygenase"/>
</dbReference>
<reference evidence="9 10" key="1">
    <citation type="submission" date="2019-03" db="EMBL/GenBank/DDBJ databases">
        <title>Primorskyibacter sp. SS33 isolated from sediments.</title>
        <authorList>
            <person name="Xunke S."/>
        </authorList>
    </citation>
    <scope>NUCLEOTIDE SEQUENCE [LARGE SCALE GENOMIC DNA]</scope>
    <source>
        <strain evidence="9 10">SS33</strain>
    </source>
</reference>
<keyword evidence="3" id="KW-0479">Metal-binding</keyword>
<dbReference type="RefSeq" id="WP_133396903.1">
    <property type="nucleotide sequence ID" value="NZ_SNAA01000010.1"/>
</dbReference>
<name>A0A4R6A9F0_9RHOB</name>
<evidence type="ECO:0000256" key="6">
    <source>
        <dbReference type="ARBA" id="ARBA00023004"/>
    </source>
</evidence>
<evidence type="ECO:0000256" key="1">
    <source>
        <dbReference type="ARBA" id="ARBA00001965"/>
    </source>
</evidence>
<evidence type="ECO:0000256" key="5">
    <source>
        <dbReference type="ARBA" id="ARBA00023002"/>
    </source>
</evidence>
<keyword evidence="4 9" id="KW-0223">Dioxygenase</keyword>
<dbReference type="SUPFAM" id="SSF49482">
    <property type="entry name" value="Aromatic compound dioxygenase"/>
    <property type="match status" value="1"/>
</dbReference>
<dbReference type="PANTHER" id="PTHR33711">
    <property type="entry name" value="DIOXYGENASE, PUTATIVE (AFU_ORTHOLOGUE AFUA_2G02910)-RELATED"/>
    <property type="match status" value="1"/>
</dbReference>
<dbReference type="Gene3D" id="2.60.130.10">
    <property type="entry name" value="Aromatic compound dioxygenase"/>
    <property type="match status" value="1"/>
</dbReference>
<evidence type="ECO:0000256" key="2">
    <source>
        <dbReference type="ARBA" id="ARBA00007825"/>
    </source>
</evidence>
<keyword evidence="10" id="KW-1185">Reference proteome</keyword>
<dbReference type="InterPro" id="IPR015889">
    <property type="entry name" value="Intradiol_dOase_core"/>
</dbReference>
<dbReference type="EMBL" id="SNAA01000010">
    <property type="protein sequence ID" value="TDL79314.1"/>
    <property type="molecule type" value="Genomic_DNA"/>
</dbReference>
<dbReference type="Pfam" id="PF04444">
    <property type="entry name" value="Dioxygenase_N"/>
    <property type="match status" value="1"/>
</dbReference>
<dbReference type="Proteomes" id="UP000295701">
    <property type="component" value="Unassembled WGS sequence"/>
</dbReference>
<dbReference type="OrthoDB" id="9800887at2"/>
<feature type="domain" description="Intradiol ring-cleavage dioxygenases" evidence="8">
    <location>
        <begin position="130"/>
        <end position="158"/>
    </location>
</feature>
<dbReference type="AlphaFoldDB" id="A0A4R6A9F0"/>
<sequence>MGSYFSEERSVEAVNERMGEGIDPRLRLVMGKLVEHLHAFAKEVELTEAEWALGIDFLTRTGQICSPERQEFILLSDTLGLSMLVDAINNRRPHGATENTVFGPFHVEGAPLREMGDNICLDGKGESCLFEGTITDLDGTPLEGVELDVWSDNADGYYDVQQPDIQPKWNNRGRFRTGADGRYAFRGIKPVSYPIPDDGPVGKMLAALGRHPNRPGHMHLLVKAEGFHTIVSHSFVEGDAYLADDTVFGVKDSLIASFERIDGDTVWRSRFDIVMARPGETGGTPSQPAVTAADPGVR</sequence>
<protein>
    <submittedName>
        <fullName evidence="9">6-chlorohydroxyquinol-1,2-dioxygenase</fullName>
    </submittedName>
</protein>
<feature type="region of interest" description="Disordered" evidence="7">
    <location>
        <begin position="277"/>
        <end position="298"/>
    </location>
</feature>
<dbReference type="CDD" id="cd03461">
    <property type="entry name" value="1_2-HQD"/>
    <property type="match status" value="1"/>
</dbReference>
<comment type="caution">
    <text evidence="9">The sequence shown here is derived from an EMBL/GenBank/DDBJ whole genome shotgun (WGS) entry which is preliminary data.</text>
</comment>